<evidence type="ECO:0000313" key="2">
    <source>
        <dbReference type="Proteomes" id="UP000249016"/>
    </source>
</evidence>
<gene>
    <name evidence="1" type="ORF">HMF3257_26705</name>
</gene>
<protein>
    <submittedName>
        <fullName evidence="1">Uncharacterized protein</fullName>
    </submittedName>
</protein>
<keyword evidence="2" id="KW-1185">Reference proteome</keyword>
<name>A0A327NSE0_9BACT</name>
<accession>A0A327NSE0</accession>
<sequence length="102" mass="11445">MTKQLYLLIIQGLPDLLFPGQFGFAGIATSELNSENDFALMVKSAIEGSTSAYQKINRRKKPLLSLVKASQVDSFWVGRLQHFRQQSGWLSNSYFVLMDLSG</sequence>
<organism evidence="1 2">
    <name type="scientific">Spirosoma telluris</name>
    <dbReference type="NCBI Taxonomy" id="2183553"/>
    <lineage>
        <taxon>Bacteria</taxon>
        <taxon>Pseudomonadati</taxon>
        <taxon>Bacteroidota</taxon>
        <taxon>Cytophagia</taxon>
        <taxon>Cytophagales</taxon>
        <taxon>Cytophagaceae</taxon>
        <taxon>Spirosoma</taxon>
    </lineage>
</organism>
<dbReference type="RefSeq" id="WP_111346940.1">
    <property type="nucleotide sequence ID" value="NZ_QLII01000001.1"/>
</dbReference>
<dbReference type="Proteomes" id="UP000249016">
    <property type="component" value="Unassembled WGS sequence"/>
</dbReference>
<proteinExistence type="predicted"/>
<comment type="caution">
    <text evidence="1">The sequence shown here is derived from an EMBL/GenBank/DDBJ whole genome shotgun (WGS) entry which is preliminary data.</text>
</comment>
<dbReference type="AlphaFoldDB" id="A0A327NSE0"/>
<reference evidence="1 2" key="1">
    <citation type="submission" date="2018-06" db="EMBL/GenBank/DDBJ databases">
        <title>Spirosoma sp. HMF3257 Genome sequencing and assembly.</title>
        <authorList>
            <person name="Kang H."/>
            <person name="Cha I."/>
            <person name="Kim H."/>
            <person name="Kang J."/>
            <person name="Joh K."/>
        </authorList>
    </citation>
    <scope>NUCLEOTIDE SEQUENCE [LARGE SCALE GENOMIC DNA]</scope>
    <source>
        <strain evidence="1 2">HMF3257</strain>
    </source>
</reference>
<dbReference type="EMBL" id="QLII01000001">
    <property type="protein sequence ID" value="RAI76866.1"/>
    <property type="molecule type" value="Genomic_DNA"/>
</dbReference>
<evidence type="ECO:0000313" key="1">
    <source>
        <dbReference type="EMBL" id="RAI76866.1"/>
    </source>
</evidence>